<feature type="non-terminal residue" evidence="2">
    <location>
        <position position="1"/>
    </location>
</feature>
<feature type="non-terminal residue" evidence="2">
    <location>
        <position position="163"/>
    </location>
</feature>
<dbReference type="InterPro" id="IPR043502">
    <property type="entry name" value="DNA/RNA_pol_sf"/>
</dbReference>
<dbReference type="EMBL" id="GAKP01000346">
    <property type="protein sequence ID" value="JAC58606.1"/>
    <property type="molecule type" value="Transcribed_RNA"/>
</dbReference>
<name>A0A034WSQ5_BACDO</name>
<dbReference type="SUPFAM" id="SSF56672">
    <property type="entry name" value="DNA/RNA polymerases"/>
    <property type="match status" value="1"/>
</dbReference>
<dbReference type="Pfam" id="PF00078">
    <property type="entry name" value="RVT_1"/>
    <property type="match status" value="1"/>
</dbReference>
<evidence type="ECO:0000259" key="1">
    <source>
        <dbReference type="PROSITE" id="PS50878"/>
    </source>
</evidence>
<accession>A0A034WSQ5</accession>
<dbReference type="InterPro" id="IPR000477">
    <property type="entry name" value="RT_dom"/>
</dbReference>
<reference evidence="2" key="1">
    <citation type="journal article" date="2014" name="BMC Genomics">
        <title>Characterizing the developmental transcriptome of the oriental fruit fly, Bactrocera dorsalis (Diptera: Tephritidae) through comparative genomic analysis with Drosophila melanogaster utilizing modENCODE datasets.</title>
        <authorList>
            <person name="Geib S.M."/>
            <person name="Calla B."/>
            <person name="Hall B."/>
            <person name="Hou S."/>
            <person name="Manoukis N.C."/>
        </authorList>
    </citation>
    <scope>NUCLEOTIDE SEQUENCE</scope>
    <source>
        <strain evidence="2">Punador</strain>
    </source>
</reference>
<dbReference type="InterPro" id="IPR051320">
    <property type="entry name" value="Viral_Replic_Matur_Polypro"/>
</dbReference>
<dbReference type="Gene3D" id="3.30.70.270">
    <property type="match status" value="2"/>
</dbReference>
<dbReference type="FunFam" id="3.30.70.270:FF:000023">
    <property type="entry name" value="Pol"/>
    <property type="match status" value="1"/>
</dbReference>
<dbReference type="InterPro" id="IPR043128">
    <property type="entry name" value="Rev_trsase/Diguanyl_cyclase"/>
</dbReference>
<dbReference type="PANTHER" id="PTHR33064">
    <property type="entry name" value="POL PROTEIN"/>
    <property type="match status" value="1"/>
</dbReference>
<dbReference type="OrthoDB" id="8060624at2759"/>
<proteinExistence type="predicted"/>
<protein>
    <submittedName>
        <fullName evidence="2">Retrovirus-related Pol polyprotein from transposon 17.6</fullName>
    </submittedName>
</protein>
<feature type="domain" description="Reverse transcriptase" evidence="1">
    <location>
        <begin position="1"/>
        <end position="68"/>
    </location>
</feature>
<gene>
    <name evidence="2" type="primary">POL3</name>
</gene>
<organism evidence="2">
    <name type="scientific">Bactrocera dorsalis</name>
    <name type="common">Oriental fruit fly</name>
    <name type="synonym">Dacus dorsalis</name>
    <dbReference type="NCBI Taxonomy" id="27457"/>
    <lineage>
        <taxon>Eukaryota</taxon>
        <taxon>Metazoa</taxon>
        <taxon>Ecdysozoa</taxon>
        <taxon>Arthropoda</taxon>
        <taxon>Hexapoda</taxon>
        <taxon>Insecta</taxon>
        <taxon>Pterygota</taxon>
        <taxon>Neoptera</taxon>
        <taxon>Endopterygota</taxon>
        <taxon>Diptera</taxon>
        <taxon>Brachycera</taxon>
        <taxon>Muscomorpha</taxon>
        <taxon>Tephritoidea</taxon>
        <taxon>Tephritidae</taxon>
        <taxon>Bactrocera</taxon>
        <taxon>Bactrocera</taxon>
    </lineage>
</organism>
<dbReference type="GO" id="GO:0071897">
    <property type="term" value="P:DNA biosynthetic process"/>
    <property type="evidence" value="ECO:0007669"/>
    <property type="project" value="UniProtKB-ARBA"/>
</dbReference>
<dbReference type="PANTHER" id="PTHR33064:SF37">
    <property type="entry name" value="RIBONUCLEASE H"/>
    <property type="match status" value="1"/>
</dbReference>
<dbReference type="AlphaFoldDB" id="A0A034WSQ5"/>
<evidence type="ECO:0000313" key="2">
    <source>
        <dbReference type="EMBL" id="JAC58606.1"/>
    </source>
</evidence>
<dbReference type="PROSITE" id="PS50878">
    <property type="entry name" value="RT_POL"/>
    <property type="match status" value="1"/>
</dbReference>
<sequence length="163" mass="18580">LIAKIKERVKSDDMMNYMDDILIGSQTVNEMYEKLHRVLSALRDANVTLNIQKCEFLKNSIQFLGHELTPDGIAPGLVKTLSIRDYKTPTSVVEVRQFLGLSGYFRKFVPAYALIAAPLNRLLHKNEPFIWAEDQESAFNKLKTILASRPVMTAFRVDAQHQV</sequence>